<feature type="compositionally biased region" description="Low complexity" evidence="1">
    <location>
        <begin position="346"/>
        <end position="357"/>
    </location>
</feature>
<evidence type="ECO:0000313" key="2">
    <source>
        <dbReference type="EMBL" id="KXH33702.1"/>
    </source>
</evidence>
<protein>
    <submittedName>
        <fullName evidence="2">Uncharacterized protein</fullName>
    </submittedName>
</protein>
<feature type="region of interest" description="Disordered" evidence="1">
    <location>
        <begin position="161"/>
        <end position="237"/>
    </location>
</feature>
<dbReference type="OrthoDB" id="4838614at2759"/>
<keyword evidence="3" id="KW-1185">Reference proteome</keyword>
<gene>
    <name evidence="2" type="ORF">CSAL01_11635</name>
</gene>
<reference evidence="2 3" key="1">
    <citation type="submission" date="2014-02" db="EMBL/GenBank/DDBJ databases">
        <title>The genome sequence of Colletotrichum salicis CBS 607.94.</title>
        <authorList>
            <person name="Baroncelli R."/>
            <person name="Thon M.R."/>
        </authorList>
    </citation>
    <scope>NUCLEOTIDE SEQUENCE [LARGE SCALE GENOMIC DNA]</scope>
    <source>
        <strain evidence="2 3">CBS 607.94</strain>
    </source>
</reference>
<dbReference type="STRING" id="1209931.A0A135SCR5"/>
<sequence>MISFAPDEDETPRWSPDPTTTVGHDEALRTVLGVAAESGDVWMQATCLQLLIYQCPEPRILLHKLDSLWLSAGTHQRHLETRLYCYIPEAFRTTKDRDSLQREILLFARASSQRLKPYAEYMILRALAPREEEKEAYLERAMDALNSSFQGYVPHWNTQMPTENQSAPKTTGHDWTDGNIPAHPYGPYSSWQDLSSGPSQGTNYVGAKHHHTGYAPAHGNKYAAGTDPFKQTRTTAHPGHIGFPPDAPDFIPHGGFESTGGAHNGPFGPYLTSFGNPYAQNQFPLQPPPPPPPPPPFPASGPTDWKRRHFFGPGTKTKMNNSGSPEQANNQAGSDNREQNEPPVTSSSDQSDISDSVFSESDVLSELYFNITIPK</sequence>
<feature type="compositionally biased region" description="Acidic residues" evidence="1">
    <location>
        <begin position="1"/>
        <end position="10"/>
    </location>
</feature>
<feature type="region of interest" description="Disordered" evidence="1">
    <location>
        <begin position="254"/>
        <end position="357"/>
    </location>
</feature>
<dbReference type="AlphaFoldDB" id="A0A135SCR5"/>
<name>A0A135SCR5_9PEZI</name>
<evidence type="ECO:0000256" key="1">
    <source>
        <dbReference type="SAM" id="MobiDB-lite"/>
    </source>
</evidence>
<accession>A0A135SCR5</accession>
<evidence type="ECO:0000313" key="3">
    <source>
        <dbReference type="Proteomes" id="UP000070121"/>
    </source>
</evidence>
<feature type="compositionally biased region" description="Polar residues" evidence="1">
    <location>
        <begin position="189"/>
        <end position="203"/>
    </location>
</feature>
<organism evidence="2 3">
    <name type="scientific">Colletotrichum salicis</name>
    <dbReference type="NCBI Taxonomy" id="1209931"/>
    <lineage>
        <taxon>Eukaryota</taxon>
        <taxon>Fungi</taxon>
        <taxon>Dikarya</taxon>
        <taxon>Ascomycota</taxon>
        <taxon>Pezizomycotina</taxon>
        <taxon>Sordariomycetes</taxon>
        <taxon>Hypocreomycetidae</taxon>
        <taxon>Glomerellales</taxon>
        <taxon>Glomerellaceae</taxon>
        <taxon>Colletotrichum</taxon>
        <taxon>Colletotrichum acutatum species complex</taxon>
    </lineage>
</organism>
<feature type="compositionally biased region" description="Polar residues" evidence="1">
    <location>
        <begin position="317"/>
        <end position="334"/>
    </location>
</feature>
<dbReference type="Proteomes" id="UP000070121">
    <property type="component" value="Unassembled WGS sequence"/>
</dbReference>
<proteinExistence type="predicted"/>
<dbReference type="EMBL" id="JFFI01002437">
    <property type="protein sequence ID" value="KXH33702.1"/>
    <property type="molecule type" value="Genomic_DNA"/>
</dbReference>
<feature type="compositionally biased region" description="Pro residues" evidence="1">
    <location>
        <begin position="285"/>
        <end position="299"/>
    </location>
</feature>
<comment type="caution">
    <text evidence="2">The sequence shown here is derived from an EMBL/GenBank/DDBJ whole genome shotgun (WGS) entry which is preliminary data.</text>
</comment>
<feature type="region of interest" description="Disordered" evidence="1">
    <location>
        <begin position="1"/>
        <end position="22"/>
    </location>
</feature>